<evidence type="ECO:0000313" key="2">
    <source>
        <dbReference type="Proteomes" id="UP001054945"/>
    </source>
</evidence>
<dbReference type="Proteomes" id="UP001054945">
    <property type="component" value="Unassembled WGS sequence"/>
</dbReference>
<accession>A0AAV4RSN2</accession>
<name>A0AAV4RSN2_CAEEX</name>
<dbReference type="AlphaFoldDB" id="A0AAV4RSN2"/>
<protein>
    <submittedName>
        <fullName evidence="1">Uncharacterized protein</fullName>
    </submittedName>
</protein>
<comment type="caution">
    <text evidence="1">The sequence shown here is derived from an EMBL/GenBank/DDBJ whole genome shotgun (WGS) entry which is preliminary data.</text>
</comment>
<gene>
    <name evidence="1" type="ORF">CEXT_527501</name>
</gene>
<dbReference type="EMBL" id="BPLR01008443">
    <property type="protein sequence ID" value="GIY24735.1"/>
    <property type="molecule type" value="Genomic_DNA"/>
</dbReference>
<proteinExistence type="predicted"/>
<sequence>MEFELAKSGELCVVRFMIHQAVCVTSELVITIEGVDWDTWGIVGRVAERFARPRSWRFLRESGCFYDSPPTLHVLNKDTLCLEGTLEPKKYRLGVPLYLAEYVLSCVT</sequence>
<reference evidence="1 2" key="1">
    <citation type="submission" date="2021-06" db="EMBL/GenBank/DDBJ databases">
        <title>Caerostris extrusa draft genome.</title>
        <authorList>
            <person name="Kono N."/>
            <person name="Arakawa K."/>
        </authorList>
    </citation>
    <scope>NUCLEOTIDE SEQUENCE [LARGE SCALE GENOMIC DNA]</scope>
</reference>
<evidence type="ECO:0000313" key="1">
    <source>
        <dbReference type="EMBL" id="GIY24735.1"/>
    </source>
</evidence>
<keyword evidence="2" id="KW-1185">Reference proteome</keyword>
<organism evidence="1 2">
    <name type="scientific">Caerostris extrusa</name>
    <name type="common">Bark spider</name>
    <name type="synonym">Caerostris bankana</name>
    <dbReference type="NCBI Taxonomy" id="172846"/>
    <lineage>
        <taxon>Eukaryota</taxon>
        <taxon>Metazoa</taxon>
        <taxon>Ecdysozoa</taxon>
        <taxon>Arthropoda</taxon>
        <taxon>Chelicerata</taxon>
        <taxon>Arachnida</taxon>
        <taxon>Araneae</taxon>
        <taxon>Araneomorphae</taxon>
        <taxon>Entelegynae</taxon>
        <taxon>Araneoidea</taxon>
        <taxon>Araneidae</taxon>
        <taxon>Caerostris</taxon>
    </lineage>
</organism>